<accession>A0A5C2GZU2</accession>
<reference evidence="1 2" key="1">
    <citation type="submission" date="2019-07" db="EMBL/GenBank/DDBJ databases">
        <title>Complete genome sequence of Salmonella phage OSY-STA, a broad-spectrum lytic bacteriophage against Salmonella enterica.</title>
        <authorList>
            <person name="Yi Y."/>
            <person name="Abdelhamid A.G."/>
            <person name="Yousef A.E."/>
        </authorList>
    </citation>
    <scope>NUCLEOTIDE SEQUENCE [LARGE SCALE GENOMIC DNA]</scope>
</reference>
<keyword evidence="2" id="KW-1185">Reference proteome</keyword>
<name>A0A5C2GZU2_9CAUD</name>
<dbReference type="KEGG" id="vg:55622342"/>
<proteinExistence type="predicted"/>
<protein>
    <submittedName>
        <fullName evidence="1">Uncharacterized protein</fullName>
    </submittedName>
</protein>
<dbReference type="RefSeq" id="YP_009851808.1">
    <property type="nucleotide sequence ID" value="NC_048808.1"/>
</dbReference>
<evidence type="ECO:0000313" key="2">
    <source>
        <dbReference type="Proteomes" id="UP000322420"/>
    </source>
</evidence>
<sequence>MEYKFCKSCGVEHPLTTEYFYTNGLHPSGKQKWKPTCKISENNKRRQSVDDIISLYFPELKCSKCGYDKCKAALEFHHVESDSKDYNISVFRSSNISRAKLHTELQKCIILCANCHRELHYLKE</sequence>
<dbReference type="GeneID" id="55622342"/>
<dbReference type="EMBL" id="MN187969">
    <property type="protein sequence ID" value="QEP29287.1"/>
    <property type="molecule type" value="Genomic_DNA"/>
</dbReference>
<organism evidence="1 2">
    <name type="scientific">Salmonella phage OSY-STA</name>
    <dbReference type="NCBI Taxonomy" id="2596884"/>
    <lineage>
        <taxon>Viruses</taxon>
        <taxon>Duplodnaviria</taxon>
        <taxon>Heunggongvirae</taxon>
        <taxon>Uroviricota</taxon>
        <taxon>Caudoviricetes</taxon>
        <taxon>Demerecviridae</taxon>
        <taxon>Markadamsvirinae</taxon>
        <taxon>Epseptimavirus</taxon>
        <taxon>Epseptimavirus OSYSTA</taxon>
    </lineage>
</organism>
<dbReference type="Proteomes" id="UP000322420">
    <property type="component" value="Segment"/>
</dbReference>
<evidence type="ECO:0000313" key="1">
    <source>
        <dbReference type="EMBL" id="QEP29287.1"/>
    </source>
</evidence>